<dbReference type="InterPro" id="IPR002048">
    <property type="entry name" value="EF_hand_dom"/>
</dbReference>
<evidence type="ECO:0000256" key="2">
    <source>
        <dbReference type="SAM" id="MobiDB-lite"/>
    </source>
</evidence>
<dbReference type="GO" id="GO:0005509">
    <property type="term" value="F:calcium ion binding"/>
    <property type="evidence" value="ECO:0007669"/>
    <property type="project" value="InterPro"/>
</dbReference>
<dbReference type="Proteomes" id="UP001179952">
    <property type="component" value="Unassembled WGS sequence"/>
</dbReference>
<keyword evidence="1" id="KW-0106">Calcium</keyword>
<dbReference type="InterPro" id="IPR018247">
    <property type="entry name" value="EF_Hand_1_Ca_BS"/>
</dbReference>
<gene>
    <name evidence="4" type="ORF">QJS04_geneDACA019955</name>
</gene>
<feature type="domain" description="EF-hand" evidence="3">
    <location>
        <begin position="33"/>
        <end position="68"/>
    </location>
</feature>
<evidence type="ECO:0000256" key="1">
    <source>
        <dbReference type="ARBA" id="ARBA00022837"/>
    </source>
</evidence>
<feature type="compositionally biased region" description="Low complexity" evidence="2">
    <location>
        <begin position="151"/>
        <end position="169"/>
    </location>
</feature>
<dbReference type="Gene3D" id="1.10.238.10">
    <property type="entry name" value="EF-hand"/>
    <property type="match status" value="1"/>
</dbReference>
<reference evidence="4" key="1">
    <citation type="journal article" date="2023" name="Nat. Commun.">
        <title>Diploid and tetraploid genomes of Acorus and the evolution of monocots.</title>
        <authorList>
            <person name="Ma L."/>
            <person name="Liu K.W."/>
            <person name="Li Z."/>
            <person name="Hsiao Y.Y."/>
            <person name="Qi Y."/>
            <person name="Fu T."/>
            <person name="Tang G.D."/>
            <person name="Zhang D."/>
            <person name="Sun W.H."/>
            <person name="Liu D.K."/>
            <person name="Li Y."/>
            <person name="Chen G.Z."/>
            <person name="Liu X.D."/>
            <person name="Liao X.Y."/>
            <person name="Jiang Y.T."/>
            <person name="Yu X."/>
            <person name="Hao Y."/>
            <person name="Huang J."/>
            <person name="Zhao X.W."/>
            <person name="Ke S."/>
            <person name="Chen Y.Y."/>
            <person name="Wu W.L."/>
            <person name="Hsu J.L."/>
            <person name="Lin Y.F."/>
            <person name="Huang M.D."/>
            <person name="Li C.Y."/>
            <person name="Huang L."/>
            <person name="Wang Z.W."/>
            <person name="Zhao X."/>
            <person name="Zhong W.Y."/>
            <person name="Peng D.H."/>
            <person name="Ahmad S."/>
            <person name="Lan S."/>
            <person name="Zhang J.S."/>
            <person name="Tsai W.C."/>
            <person name="Van de Peer Y."/>
            <person name="Liu Z.J."/>
        </authorList>
    </citation>
    <scope>NUCLEOTIDE SEQUENCE</scope>
    <source>
        <strain evidence="4">SCP</strain>
    </source>
</reference>
<protein>
    <submittedName>
        <fullName evidence="4">Calcium-binding protein CML25</fullName>
    </submittedName>
</protein>
<evidence type="ECO:0000313" key="5">
    <source>
        <dbReference type="Proteomes" id="UP001179952"/>
    </source>
</evidence>
<dbReference type="InterPro" id="IPR011992">
    <property type="entry name" value="EF-hand-dom_pair"/>
</dbReference>
<reference evidence="4" key="2">
    <citation type="submission" date="2023-06" db="EMBL/GenBank/DDBJ databases">
        <authorList>
            <person name="Ma L."/>
            <person name="Liu K.-W."/>
            <person name="Li Z."/>
            <person name="Hsiao Y.-Y."/>
            <person name="Qi Y."/>
            <person name="Fu T."/>
            <person name="Tang G."/>
            <person name="Zhang D."/>
            <person name="Sun W.-H."/>
            <person name="Liu D.-K."/>
            <person name="Li Y."/>
            <person name="Chen G.-Z."/>
            <person name="Liu X.-D."/>
            <person name="Liao X.-Y."/>
            <person name="Jiang Y.-T."/>
            <person name="Yu X."/>
            <person name="Hao Y."/>
            <person name="Huang J."/>
            <person name="Zhao X.-W."/>
            <person name="Ke S."/>
            <person name="Chen Y.-Y."/>
            <person name="Wu W.-L."/>
            <person name="Hsu J.-L."/>
            <person name="Lin Y.-F."/>
            <person name="Huang M.-D."/>
            <person name="Li C.-Y."/>
            <person name="Huang L."/>
            <person name="Wang Z.-W."/>
            <person name="Zhao X."/>
            <person name="Zhong W.-Y."/>
            <person name="Peng D.-H."/>
            <person name="Ahmad S."/>
            <person name="Lan S."/>
            <person name="Zhang J.-S."/>
            <person name="Tsai W.-C."/>
            <person name="Van De Peer Y."/>
            <person name="Liu Z.-J."/>
        </authorList>
    </citation>
    <scope>NUCLEOTIDE SEQUENCE</scope>
    <source>
        <strain evidence="4">SCP</strain>
        <tissue evidence="4">Leaves</tissue>
    </source>
</reference>
<dbReference type="PROSITE" id="PS00018">
    <property type="entry name" value="EF_HAND_1"/>
    <property type="match status" value="1"/>
</dbReference>
<dbReference type="PROSITE" id="PS50222">
    <property type="entry name" value="EF_HAND_2"/>
    <property type="match status" value="2"/>
</dbReference>
<dbReference type="CDD" id="cd00051">
    <property type="entry name" value="EFh"/>
    <property type="match status" value="1"/>
</dbReference>
<organism evidence="4 5">
    <name type="scientific">Acorus gramineus</name>
    <name type="common">Dwarf sweet flag</name>
    <dbReference type="NCBI Taxonomy" id="55184"/>
    <lineage>
        <taxon>Eukaryota</taxon>
        <taxon>Viridiplantae</taxon>
        <taxon>Streptophyta</taxon>
        <taxon>Embryophyta</taxon>
        <taxon>Tracheophyta</taxon>
        <taxon>Spermatophyta</taxon>
        <taxon>Magnoliopsida</taxon>
        <taxon>Liliopsida</taxon>
        <taxon>Acoraceae</taxon>
        <taxon>Acorus</taxon>
    </lineage>
</organism>
<evidence type="ECO:0000313" key="4">
    <source>
        <dbReference type="EMBL" id="KAK1257197.1"/>
    </source>
</evidence>
<keyword evidence="5" id="KW-1185">Reference proteome</keyword>
<feature type="compositionally biased region" description="Basic and acidic residues" evidence="2">
    <location>
        <begin position="119"/>
        <end position="129"/>
    </location>
</feature>
<dbReference type="AlphaFoldDB" id="A0AAV8ZW89"/>
<comment type="caution">
    <text evidence="4">The sequence shown here is derived from an EMBL/GenBank/DDBJ whole genome shotgun (WGS) entry which is preliminary data.</text>
</comment>
<sequence length="181" mass="20220">MSRLLLMADSDGDGFIDLGEFMELNTRDVDDAAALEDLREAFAVFDVNGDASISAEELNGDGILLIDVQSNHLYMVNNYINHLSRRLFTDRHGRTPSGGTPSESPFPDYSGFGQKSRVLRRETMRDPERRRWRSPQQDTTTGGAFRSRKQNSSPSRPDGSGDDGPNNGRKIWVSKVLPRSD</sequence>
<feature type="domain" description="EF-hand" evidence="3">
    <location>
        <begin position="1"/>
        <end position="31"/>
    </location>
</feature>
<evidence type="ECO:0000259" key="3">
    <source>
        <dbReference type="PROSITE" id="PS50222"/>
    </source>
</evidence>
<dbReference type="Pfam" id="PF13202">
    <property type="entry name" value="EF-hand_5"/>
    <property type="match status" value="2"/>
</dbReference>
<dbReference type="SUPFAM" id="SSF47473">
    <property type="entry name" value="EF-hand"/>
    <property type="match status" value="1"/>
</dbReference>
<proteinExistence type="predicted"/>
<feature type="region of interest" description="Disordered" evidence="2">
    <location>
        <begin position="91"/>
        <end position="181"/>
    </location>
</feature>
<accession>A0AAV8ZW89</accession>
<name>A0AAV8ZW89_ACOGR</name>
<dbReference type="EMBL" id="JAUJYN010000056">
    <property type="protein sequence ID" value="KAK1257197.1"/>
    <property type="molecule type" value="Genomic_DNA"/>
</dbReference>